<dbReference type="AlphaFoldDB" id="E4XBH0"/>
<proteinExistence type="predicted"/>
<keyword evidence="2" id="KW-0472">Membrane</keyword>
<feature type="region of interest" description="Disordered" evidence="1">
    <location>
        <begin position="340"/>
        <end position="442"/>
    </location>
</feature>
<sequence length="442" mass="49698">MPQTNIYLPRGESFVYKLTNAREGEDFVGYKIYWKRCSDEMCSDKEGKIAELKKNNTGGYEFDQMANYEEAVTWNIEKNQFVFEIDRDIRIKLKDIERTSSSGDINSEDDAIFRVREAKRPVLADVQELDEGESVFFSCETPPEIEQEVNRVYYTLDGVMELGQASLVLEKSHHKKELRCHVEFTRNGEDTIRPAEYDTLASEPLEIRVKFIPAQPEIDYDPSYCEEKKDSISFFCNDSLVETNPPITEYKWKKNGVAIFGTSKLLSMEASELANSEGITCQILNEYGASVESTVFTSSDVCTSNIKAAGIMIASASVGVIVLLALVGFVIYRKKSSNSKDEETMKLDGSPAAYEYSSGAPMAPHRGPPTSSGSDTSLVDHSDNRYAAKFDYDPKQQTNNNSSGHYHSLDRAKMGKPTSKHPIGHKDRVDYVEFSSSTVDKR</sequence>
<keyword evidence="2" id="KW-0812">Transmembrane</keyword>
<name>E4XBH0_OIKDI</name>
<organism evidence="4">
    <name type="scientific">Oikopleura dioica</name>
    <name type="common">Tunicate</name>
    <dbReference type="NCBI Taxonomy" id="34765"/>
    <lineage>
        <taxon>Eukaryota</taxon>
        <taxon>Metazoa</taxon>
        <taxon>Chordata</taxon>
        <taxon>Tunicata</taxon>
        <taxon>Appendicularia</taxon>
        <taxon>Copelata</taxon>
        <taxon>Oikopleuridae</taxon>
        <taxon>Oikopleura</taxon>
    </lineage>
</organism>
<dbReference type="EMBL" id="FN653034">
    <property type="protein sequence ID" value="CBY08945.1"/>
    <property type="molecule type" value="Genomic_DNA"/>
</dbReference>
<dbReference type="InterPro" id="IPR007110">
    <property type="entry name" value="Ig-like_dom"/>
</dbReference>
<keyword evidence="2" id="KW-1133">Transmembrane helix</keyword>
<feature type="compositionally biased region" description="Polar residues" evidence="1">
    <location>
        <begin position="395"/>
        <end position="405"/>
    </location>
</feature>
<keyword evidence="5" id="KW-1185">Reference proteome</keyword>
<dbReference type="Proteomes" id="UP000001307">
    <property type="component" value="Unassembled WGS sequence"/>
</dbReference>
<feature type="compositionally biased region" description="Basic and acidic residues" evidence="1">
    <location>
        <begin position="378"/>
        <end position="394"/>
    </location>
</feature>
<feature type="domain" description="Ig-like" evidence="3">
    <location>
        <begin position="216"/>
        <end position="297"/>
    </location>
</feature>
<evidence type="ECO:0000313" key="4">
    <source>
        <dbReference type="EMBL" id="CBY08945.1"/>
    </source>
</evidence>
<protein>
    <recommendedName>
        <fullName evidence="3">Ig-like domain-containing protein</fullName>
    </recommendedName>
</protein>
<evidence type="ECO:0000256" key="2">
    <source>
        <dbReference type="SAM" id="Phobius"/>
    </source>
</evidence>
<accession>E4XBH0</accession>
<feature type="transmembrane region" description="Helical" evidence="2">
    <location>
        <begin position="308"/>
        <end position="332"/>
    </location>
</feature>
<dbReference type="OrthoDB" id="10039395at2759"/>
<dbReference type="InParanoid" id="E4XBH0"/>
<gene>
    <name evidence="4" type="ORF">GSOID_T00006471001</name>
</gene>
<evidence type="ECO:0000313" key="5">
    <source>
        <dbReference type="Proteomes" id="UP000001307"/>
    </source>
</evidence>
<reference evidence="4" key="1">
    <citation type="journal article" date="2010" name="Science">
        <title>Plasticity of animal genome architecture unmasked by rapid evolution of a pelagic tunicate.</title>
        <authorList>
            <person name="Denoeud F."/>
            <person name="Henriet S."/>
            <person name="Mungpakdee S."/>
            <person name="Aury J.M."/>
            <person name="Da Silva C."/>
            <person name="Brinkmann H."/>
            <person name="Mikhaleva J."/>
            <person name="Olsen L.C."/>
            <person name="Jubin C."/>
            <person name="Canestro C."/>
            <person name="Bouquet J.M."/>
            <person name="Danks G."/>
            <person name="Poulain J."/>
            <person name="Campsteijn C."/>
            <person name="Adamski M."/>
            <person name="Cross I."/>
            <person name="Yadetie F."/>
            <person name="Muffato M."/>
            <person name="Louis A."/>
            <person name="Butcher S."/>
            <person name="Tsagkogeorga G."/>
            <person name="Konrad A."/>
            <person name="Singh S."/>
            <person name="Jensen M.F."/>
            <person name="Cong E.H."/>
            <person name="Eikeseth-Otteraa H."/>
            <person name="Noel B."/>
            <person name="Anthouard V."/>
            <person name="Porcel B.M."/>
            <person name="Kachouri-Lafond R."/>
            <person name="Nishino A."/>
            <person name="Ugolini M."/>
            <person name="Chourrout P."/>
            <person name="Nishida H."/>
            <person name="Aasland R."/>
            <person name="Huzurbazar S."/>
            <person name="Westhof E."/>
            <person name="Delsuc F."/>
            <person name="Lehrach H."/>
            <person name="Reinhardt R."/>
            <person name="Weissenbach J."/>
            <person name="Roy S.W."/>
            <person name="Artiguenave F."/>
            <person name="Postlethwait J.H."/>
            <person name="Manak J.R."/>
            <person name="Thompson E.M."/>
            <person name="Jaillon O."/>
            <person name="Du Pasquier L."/>
            <person name="Boudinot P."/>
            <person name="Liberles D.A."/>
            <person name="Volff J.N."/>
            <person name="Philippe H."/>
            <person name="Lenhard B."/>
            <person name="Roest Crollius H."/>
            <person name="Wincker P."/>
            <person name="Chourrout D."/>
        </authorList>
    </citation>
    <scope>NUCLEOTIDE SEQUENCE [LARGE SCALE GENOMIC DNA]</scope>
</reference>
<dbReference type="PROSITE" id="PS50835">
    <property type="entry name" value="IG_LIKE"/>
    <property type="match status" value="1"/>
</dbReference>
<evidence type="ECO:0000256" key="1">
    <source>
        <dbReference type="SAM" id="MobiDB-lite"/>
    </source>
</evidence>
<evidence type="ECO:0000259" key="3">
    <source>
        <dbReference type="PROSITE" id="PS50835"/>
    </source>
</evidence>